<protein>
    <submittedName>
        <fullName evidence="3">Ac81-like protein</fullName>
    </submittedName>
</protein>
<dbReference type="OrthoDB" id="10138at10239"/>
<dbReference type="RefSeq" id="YP_717612.1">
    <property type="nucleotide sequence ID" value="NC_008293.1"/>
</dbReference>
<keyword evidence="4" id="KW-1185">Reference proteome</keyword>
<dbReference type="GeneID" id="5141916"/>
<feature type="region of interest" description="Disordered" evidence="1">
    <location>
        <begin position="1"/>
        <end position="27"/>
    </location>
</feature>
<proteinExistence type="predicted"/>
<keyword evidence="2" id="KW-1133">Transmembrane helix</keyword>
<keyword evidence="2" id="KW-0472">Membrane</keyword>
<evidence type="ECO:0000256" key="2">
    <source>
        <dbReference type="SAM" id="Phobius"/>
    </source>
</evidence>
<dbReference type="EMBL" id="DQ504428">
    <property type="protein sequence ID" value="ABF47416.1"/>
    <property type="molecule type" value="Genomic_DNA"/>
</dbReference>
<feature type="compositionally biased region" description="Low complexity" evidence="1">
    <location>
        <begin position="1"/>
        <end position="16"/>
    </location>
</feature>
<evidence type="ECO:0000256" key="1">
    <source>
        <dbReference type="SAM" id="MobiDB-lite"/>
    </source>
</evidence>
<dbReference type="Proteomes" id="UP000214353">
    <property type="component" value="Segment"/>
</dbReference>
<sequence length="317" mass="36655">MSPATTTIPPSSMTLTIPPPLPTPCERKIKNYSKLDSEEQQKETQRQQQQTIIIPTTVTTTTTTMFVTTTTTTTTTPWNTTTTETSSTAKNRCQLTDIWTKPQVITTSVPTMLHQLNDKNWNERVKFDPELLIHYLFDNIDMHTDTDVNVIKVCKIRVTKTMGTMLTHYYAHIKINNDYEFEFHPGSQPRTFQTVHTKGFVVGVYLVCNECCKNYLRTFIEGENNFNVIFKNCETILCQRHSFQTIFVSLALLCVFVNMIEFSWFFIFLVTCIVILLYMNNNYLISNPQVQVCAHKQFDVGVTKFFKHNNGYDLIDD</sequence>
<evidence type="ECO:0000313" key="3">
    <source>
        <dbReference type="EMBL" id="ABF47416.1"/>
    </source>
</evidence>
<organism evidence="3 4">
    <name type="scientific">Clanis bilineata nucleopolyhedrovirus</name>
    <dbReference type="NCBI Taxonomy" id="1307957"/>
    <lineage>
        <taxon>Viruses</taxon>
        <taxon>Viruses incertae sedis</taxon>
        <taxon>Naldaviricetes</taxon>
        <taxon>Lefavirales</taxon>
        <taxon>Baculoviridae</taxon>
        <taxon>Alphabaculovirus</taxon>
        <taxon>Alphabaculovirus clabilineatae</taxon>
    </lineage>
</organism>
<evidence type="ECO:0000313" key="4">
    <source>
        <dbReference type="Proteomes" id="UP000214353"/>
    </source>
</evidence>
<name>Q0N427_9ABAC</name>
<keyword evidence="2" id="KW-0812">Transmembrane</keyword>
<dbReference type="InterPro" id="IPR008563">
    <property type="entry name" value="AcMNPV_AC81"/>
</dbReference>
<reference evidence="3 4" key="1">
    <citation type="journal article" date="2009" name="BMC Genomics">
        <title>Genomic sequence, organization and characteristics of a new nucleopolyhedrovirus isolated from Clanis bilineata larva.</title>
        <authorList>
            <person name="Zhu S.Y."/>
            <person name="Yi J.P."/>
            <person name="Shen W.D."/>
            <person name="Wang L.Q."/>
            <person name="He H.G."/>
            <person name="Wang Y."/>
            <person name="Li B."/>
            <person name="Wang W.B."/>
        </authorList>
    </citation>
    <scope>NUCLEOTIDE SEQUENCE [LARGE SCALE GENOMIC DNA]</scope>
    <source>
        <strain evidence="3">DZ1</strain>
    </source>
</reference>
<dbReference type="Pfam" id="PF05820">
    <property type="entry name" value="Ac81"/>
    <property type="match status" value="1"/>
</dbReference>
<dbReference type="KEGG" id="vg:5141916"/>
<feature type="transmembrane region" description="Helical" evidence="2">
    <location>
        <begin position="246"/>
        <end position="279"/>
    </location>
</feature>
<accession>Q0N427</accession>